<evidence type="ECO:0000313" key="3">
    <source>
        <dbReference type="EnsemblMetazoa" id="XP_038049957.1"/>
    </source>
</evidence>
<dbReference type="OrthoDB" id="10412995at2759"/>
<keyword evidence="2" id="KW-1133">Transmembrane helix</keyword>
<feature type="transmembrane region" description="Helical" evidence="2">
    <location>
        <begin position="269"/>
        <end position="296"/>
    </location>
</feature>
<sequence>MITCLVVVTIEILHIATPWLKEKLAGSPEPTAEHTEPEPKPTAPKVGKLRLTNHHHLLLDTQICRHQINQSVRTTEKTMVYASAVEAESAEIERQLAKERRQVAKEKGDLEAGMNKEKAAVVTKIDAAQGYINENLAPQHSRLQAQFRQIQNENSLQVDEYDGLKQSIENSKVLEDGYRKQIAGMEKMFKAKSAHQVSEKAAINKEQKDLTTEINKLEKQISSLTSFRLQALKLEELNMNNETAELKRAAHNYKVNGVPRGQLIAAVCLYYGAQLTAFVFAAIMLVFNIAIVSAAFKLDLLDQLIANII</sequence>
<dbReference type="RefSeq" id="XP_038049957.1">
    <property type="nucleotide sequence ID" value="XM_038194029.1"/>
</dbReference>
<feature type="coiled-coil region" evidence="1">
    <location>
        <begin position="200"/>
        <end position="252"/>
    </location>
</feature>
<keyword evidence="1" id="KW-0175">Coiled coil</keyword>
<keyword evidence="4" id="KW-1185">Reference proteome</keyword>
<proteinExistence type="predicted"/>
<feature type="coiled-coil region" evidence="1">
    <location>
        <begin position="82"/>
        <end position="109"/>
    </location>
</feature>
<evidence type="ECO:0000313" key="4">
    <source>
        <dbReference type="Proteomes" id="UP000887568"/>
    </source>
</evidence>
<dbReference type="OMA" id="HRATDEY"/>
<dbReference type="AlphaFoldDB" id="A0A913ZDV0"/>
<protein>
    <submittedName>
        <fullName evidence="3">Uncharacterized protein</fullName>
    </submittedName>
</protein>
<dbReference type="Proteomes" id="UP000887568">
    <property type="component" value="Unplaced"/>
</dbReference>
<keyword evidence="2" id="KW-0472">Membrane</keyword>
<dbReference type="EnsemblMetazoa" id="XM_038194029.1">
    <property type="protein sequence ID" value="XP_038049957.1"/>
    <property type="gene ID" value="LOC119723410"/>
</dbReference>
<evidence type="ECO:0000256" key="2">
    <source>
        <dbReference type="SAM" id="Phobius"/>
    </source>
</evidence>
<organism evidence="3 4">
    <name type="scientific">Patiria miniata</name>
    <name type="common">Bat star</name>
    <name type="synonym">Asterina miniata</name>
    <dbReference type="NCBI Taxonomy" id="46514"/>
    <lineage>
        <taxon>Eukaryota</taxon>
        <taxon>Metazoa</taxon>
        <taxon>Echinodermata</taxon>
        <taxon>Eleutherozoa</taxon>
        <taxon>Asterozoa</taxon>
        <taxon>Asteroidea</taxon>
        <taxon>Valvatacea</taxon>
        <taxon>Valvatida</taxon>
        <taxon>Asterinidae</taxon>
        <taxon>Patiria</taxon>
    </lineage>
</organism>
<accession>A0A913ZDV0</accession>
<name>A0A913ZDV0_PATMI</name>
<evidence type="ECO:0000256" key="1">
    <source>
        <dbReference type="SAM" id="Coils"/>
    </source>
</evidence>
<keyword evidence="2" id="KW-0812">Transmembrane</keyword>
<dbReference type="GeneID" id="119723410"/>
<reference evidence="3" key="1">
    <citation type="submission" date="2022-11" db="UniProtKB">
        <authorList>
            <consortium name="EnsemblMetazoa"/>
        </authorList>
    </citation>
    <scope>IDENTIFICATION</scope>
</reference>